<keyword evidence="1" id="KW-0732">Signal</keyword>
<accession>A0A6I2V161</accession>
<dbReference type="InterPro" id="IPR051465">
    <property type="entry name" value="Cell_Envelope_Struct_Comp"/>
</dbReference>
<dbReference type="SUPFAM" id="SSF56935">
    <property type="entry name" value="Porins"/>
    <property type="match status" value="1"/>
</dbReference>
<dbReference type="Pfam" id="PF00395">
    <property type="entry name" value="SLH"/>
    <property type="match status" value="1"/>
</dbReference>
<dbReference type="AlphaFoldDB" id="A0A6I2V161"/>
<dbReference type="PANTHER" id="PTHR43308:SF5">
    <property type="entry name" value="S-LAYER PROTEIN _ PEPTIDOGLYCAN ENDO-BETA-N-ACETYLGLUCOSAMINIDASE"/>
    <property type="match status" value="1"/>
</dbReference>
<evidence type="ECO:0000313" key="3">
    <source>
        <dbReference type="EMBL" id="MSV25296.1"/>
    </source>
</evidence>
<feature type="domain" description="SLH" evidence="2">
    <location>
        <begin position="20"/>
        <end position="83"/>
    </location>
</feature>
<dbReference type="RefSeq" id="WP_154621061.1">
    <property type="nucleotide sequence ID" value="NZ_VUNL01000009.1"/>
</dbReference>
<evidence type="ECO:0000259" key="2">
    <source>
        <dbReference type="PROSITE" id="PS51272"/>
    </source>
</evidence>
<dbReference type="PANTHER" id="PTHR43308">
    <property type="entry name" value="OUTER MEMBRANE PROTEIN ALPHA-RELATED"/>
    <property type="match status" value="1"/>
</dbReference>
<dbReference type="EMBL" id="VUNL01000009">
    <property type="protein sequence ID" value="MSV25296.1"/>
    <property type="molecule type" value="Genomic_DNA"/>
</dbReference>
<comment type="caution">
    <text evidence="3">The sequence shown here is derived from an EMBL/GenBank/DDBJ whole genome shotgun (WGS) entry which is preliminary data.</text>
</comment>
<feature type="signal peptide" evidence="1">
    <location>
        <begin position="1"/>
        <end position="21"/>
    </location>
</feature>
<evidence type="ECO:0000256" key="1">
    <source>
        <dbReference type="SAM" id="SignalP"/>
    </source>
</evidence>
<organism evidence="3 4">
    <name type="scientific">Selenomonas montiformis</name>
    <dbReference type="NCBI Taxonomy" id="2652285"/>
    <lineage>
        <taxon>Bacteria</taxon>
        <taxon>Bacillati</taxon>
        <taxon>Bacillota</taxon>
        <taxon>Negativicutes</taxon>
        <taxon>Selenomonadales</taxon>
        <taxon>Selenomonadaceae</taxon>
        <taxon>Selenomonas</taxon>
    </lineage>
</organism>
<sequence>MKKKIAAGFLCTMMLSGTALANPFDDVPKDHWAYDAVRQLADDGIIDGCGDNLFHGDRPMMRYEMAALVGRAISREKLGSPADQDAIRKLSGEFSDELTALGVRVQTVEQETSGVRNLKISHWFQTENTYGDTTAAGKDKAHEYELEYRLTAEKQISPKLSATMQIETQTYWDQDHWRAERQDDGVYTRLAFLKYHPDERTELSGGKNAYWLAGGFLGDDFVSGVNLSHRFGRDVSVQLLYGYYNGSQRAKTDFHSNIFYGGINGKLGRADLGAHYLTGSKGLADPGQEARIWAVTGGMDLGRSGVNLSAAYGENSAEDKDNKFAKIQLYKKIGTVDTFAQYWNQQKRINLPMENGNHLTWWGDEYNTDGHDGYRLILGQPVSPNCYAEAWYGIYNNKTTDETGRKYGWALTFSY</sequence>
<protein>
    <submittedName>
        <fullName evidence="3">S-layer homology domain-containing protein</fullName>
    </submittedName>
</protein>
<dbReference type="Proteomes" id="UP000430222">
    <property type="component" value="Unassembled WGS sequence"/>
</dbReference>
<keyword evidence="4" id="KW-1185">Reference proteome</keyword>
<dbReference type="PROSITE" id="PS51272">
    <property type="entry name" value="SLH"/>
    <property type="match status" value="1"/>
</dbReference>
<proteinExistence type="predicted"/>
<evidence type="ECO:0000313" key="4">
    <source>
        <dbReference type="Proteomes" id="UP000430222"/>
    </source>
</evidence>
<feature type="chain" id="PRO_5026088102" evidence="1">
    <location>
        <begin position="22"/>
        <end position="415"/>
    </location>
</feature>
<reference evidence="3 4" key="1">
    <citation type="submission" date="2019-08" db="EMBL/GenBank/DDBJ databases">
        <title>In-depth cultivation of the pig gut microbiome towards novel bacterial diversity and tailored functional studies.</title>
        <authorList>
            <person name="Wylensek D."/>
            <person name="Hitch T.C.A."/>
            <person name="Clavel T."/>
        </authorList>
    </citation>
    <scope>NUCLEOTIDE SEQUENCE [LARGE SCALE GENOMIC DNA]</scope>
    <source>
        <strain evidence="4">WCA-380-WT-3B3</strain>
    </source>
</reference>
<dbReference type="InterPro" id="IPR001119">
    <property type="entry name" value="SLH_dom"/>
</dbReference>
<name>A0A6I2V161_9FIRM</name>
<gene>
    <name evidence="3" type="ORF">FYJ78_08915</name>
</gene>